<dbReference type="AlphaFoldDB" id="A0A1Q2L384"/>
<dbReference type="NCBIfam" id="TIGR02365">
    <property type="entry name" value="dha_L_ycgS"/>
    <property type="match status" value="1"/>
</dbReference>
<evidence type="ECO:0000313" key="10">
    <source>
        <dbReference type="EMBL" id="AQQ54873.1"/>
    </source>
</evidence>
<dbReference type="SUPFAM" id="SSF101473">
    <property type="entry name" value="DhaL-like"/>
    <property type="match status" value="1"/>
</dbReference>
<dbReference type="GO" id="GO:0047324">
    <property type="term" value="F:phosphoenolpyruvate-glycerone phosphotransferase activity"/>
    <property type="evidence" value="ECO:0007669"/>
    <property type="project" value="UniProtKB-EC"/>
</dbReference>
<dbReference type="PANTHER" id="PTHR28629">
    <property type="entry name" value="TRIOKINASE/FMN CYCLASE"/>
    <property type="match status" value="1"/>
</dbReference>
<organism evidence="10 11">
    <name type="scientific">Planococcus lenghuensis</name>
    <dbReference type="NCBI Taxonomy" id="2213202"/>
    <lineage>
        <taxon>Bacteria</taxon>
        <taxon>Bacillati</taxon>
        <taxon>Bacillota</taxon>
        <taxon>Bacilli</taxon>
        <taxon>Bacillales</taxon>
        <taxon>Caryophanaceae</taxon>
        <taxon>Planococcus</taxon>
    </lineage>
</organism>
<dbReference type="Proteomes" id="UP000188184">
    <property type="component" value="Chromosome"/>
</dbReference>
<dbReference type="KEGG" id="pmar:B0X71_18375"/>
<dbReference type="EMBL" id="CP019640">
    <property type="protein sequence ID" value="AQQ54873.1"/>
    <property type="molecule type" value="Genomic_DNA"/>
</dbReference>
<dbReference type="FunFam" id="1.25.40.340:FF:000002">
    <property type="entry name" value="Dihydroxyacetone kinase, L subunit"/>
    <property type="match status" value="1"/>
</dbReference>
<keyword evidence="4" id="KW-0808">Transferase</keyword>
<evidence type="ECO:0000259" key="9">
    <source>
        <dbReference type="PROSITE" id="PS51480"/>
    </source>
</evidence>
<accession>A0A1Q2L384</accession>
<dbReference type="RefSeq" id="WP_077590776.1">
    <property type="nucleotide sequence ID" value="NZ_CP019640.1"/>
</dbReference>
<evidence type="ECO:0000256" key="6">
    <source>
        <dbReference type="ARBA" id="ARBA00022798"/>
    </source>
</evidence>
<dbReference type="InterPro" id="IPR050861">
    <property type="entry name" value="Dihydroxyacetone_Kinase"/>
</dbReference>
<evidence type="ECO:0000256" key="3">
    <source>
        <dbReference type="ARBA" id="ARBA00012095"/>
    </source>
</evidence>
<keyword evidence="5 10" id="KW-0418">Kinase</keyword>
<dbReference type="GO" id="GO:0004371">
    <property type="term" value="F:glycerone kinase activity"/>
    <property type="evidence" value="ECO:0007669"/>
    <property type="project" value="InterPro"/>
</dbReference>
<dbReference type="InterPro" id="IPR036117">
    <property type="entry name" value="DhaL_dom_sf"/>
</dbReference>
<dbReference type="GO" id="GO:0005829">
    <property type="term" value="C:cytosol"/>
    <property type="evidence" value="ECO:0007669"/>
    <property type="project" value="TreeGrafter"/>
</dbReference>
<keyword evidence="11" id="KW-1185">Reference proteome</keyword>
<comment type="pathway">
    <text evidence="2">Polyol metabolism; glycerol degradation.</text>
</comment>
<dbReference type="InterPro" id="IPR012737">
    <property type="entry name" value="DhaK_L_YcgS"/>
</dbReference>
<dbReference type="PANTHER" id="PTHR28629:SF4">
    <property type="entry name" value="TRIOKINASE_FMN CYCLASE"/>
    <property type="match status" value="1"/>
</dbReference>
<gene>
    <name evidence="10" type="ORF">B0X71_18375</name>
</gene>
<dbReference type="Gene3D" id="1.25.40.340">
    <property type="match status" value="1"/>
</dbReference>
<reference evidence="10 11" key="1">
    <citation type="submission" date="2017-02" db="EMBL/GenBank/DDBJ databases">
        <title>The complete genomic sequence of a novel cold adapted crude oil-degrading bacterium Planococcus qaidamina Y42.</title>
        <authorList>
            <person name="Yang R."/>
        </authorList>
    </citation>
    <scope>NUCLEOTIDE SEQUENCE [LARGE SCALE GENOMIC DNA]</scope>
    <source>
        <strain evidence="10 11">Y42</strain>
    </source>
</reference>
<evidence type="ECO:0000313" key="11">
    <source>
        <dbReference type="Proteomes" id="UP000188184"/>
    </source>
</evidence>
<comment type="function">
    <text evidence="8">ADP-binding subunit of the dihydroxyacetone kinase, which is responsible for the phosphoenolpyruvate (PEP)-dependent phosphorylation of dihydroxyacetone. DhaL-ADP is converted to DhaL-ATP via a phosphoryl group transfer from DhaM and transmits it to dihydroxyacetone binds to DhaK.</text>
</comment>
<dbReference type="GO" id="GO:0019563">
    <property type="term" value="P:glycerol catabolic process"/>
    <property type="evidence" value="ECO:0007669"/>
    <property type="project" value="TreeGrafter"/>
</dbReference>
<comment type="catalytic activity">
    <reaction evidence="1">
        <text>dihydroxyacetone + phosphoenolpyruvate = dihydroxyacetone phosphate + pyruvate</text>
        <dbReference type="Rhea" id="RHEA:18381"/>
        <dbReference type="ChEBI" id="CHEBI:15361"/>
        <dbReference type="ChEBI" id="CHEBI:16016"/>
        <dbReference type="ChEBI" id="CHEBI:57642"/>
        <dbReference type="ChEBI" id="CHEBI:58702"/>
        <dbReference type="EC" id="2.7.1.121"/>
    </reaction>
</comment>
<feature type="domain" description="DhaL" evidence="9">
    <location>
        <begin position="6"/>
        <end position="200"/>
    </location>
</feature>
<dbReference type="PROSITE" id="PS51480">
    <property type="entry name" value="DHAL"/>
    <property type="match status" value="1"/>
</dbReference>
<sequence length="209" mass="22648">MGLKVEDVKAWIMKTNEQIQQNKEYLSELDQAIGDGDHGTNISRGFQETVNKISSTEYTAVADLIKDWSMTLLSKVGGAAGPLFGTALLKFSGAVQGKEEIDYGSFVEGVEAGLNGLILRGKAEEGDKTMVDVWSPLLTYLKGREALDADDFEEAAKAAMENTKNLKAKKGRASYLGDRSIGHLDPGSVSSYYLFSSLAQVIKEEGVQL</sequence>
<evidence type="ECO:0000256" key="1">
    <source>
        <dbReference type="ARBA" id="ARBA00001113"/>
    </source>
</evidence>
<evidence type="ECO:0000256" key="2">
    <source>
        <dbReference type="ARBA" id="ARBA00004745"/>
    </source>
</evidence>
<keyword evidence="6" id="KW-0319">Glycerol metabolism</keyword>
<dbReference type="EC" id="2.7.1.121" evidence="3"/>
<name>A0A1Q2L384_9BACL</name>
<comment type="subunit">
    <text evidence="7">Homodimer. The dihydroxyacetone kinase complex is composed of a homodimer of DhaM, a homodimer of DhaK and the subunit DhaL.</text>
</comment>
<evidence type="ECO:0000256" key="4">
    <source>
        <dbReference type="ARBA" id="ARBA00022679"/>
    </source>
</evidence>
<evidence type="ECO:0000256" key="8">
    <source>
        <dbReference type="ARBA" id="ARBA00055771"/>
    </source>
</evidence>
<dbReference type="InterPro" id="IPR004007">
    <property type="entry name" value="DhaL_dom"/>
</dbReference>
<evidence type="ECO:0000256" key="5">
    <source>
        <dbReference type="ARBA" id="ARBA00022777"/>
    </source>
</evidence>
<dbReference type="SMART" id="SM01120">
    <property type="entry name" value="Dak2"/>
    <property type="match status" value="1"/>
</dbReference>
<protein>
    <recommendedName>
        <fullName evidence="3">phosphoenolpyruvate--glycerone phosphotransferase</fullName>
        <ecNumber evidence="3">2.7.1.121</ecNumber>
    </recommendedName>
</protein>
<dbReference type="OrthoDB" id="9800291at2"/>
<dbReference type="Pfam" id="PF02734">
    <property type="entry name" value="Dak2"/>
    <property type="match status" value="1"/>
</dbReference>
<proteinExistence type="predicted"/>
<evidence type="ECO:0000256" key="7">
    <source>
        <dbReference type="ARBA" id="ARBA00046577"/>
    </source>
</evidence>